<dbReference type="Gene3D" id="2.40.50.140">
    <property type="entry name" value="Nucleic acid-binding proteins"/>
    <property type="match status" value="1"/>
</dbReference>
<dbReference type="Proteomes" id="UP000002382">
    <property type="component" value="Chromosome"/>
</dbReference>
<dbReference type="KEGG" id="kol:Kole_0135"/>
<accession>C5CIC7</accession>
<dbReference type="RefSeq" id="WP_012744649.1">
    <property type="nucleotide sequence ID" value="NC_012785.1"/>
</dbReference>
<dbReference type="InterPro" id="IPR012340">
    <property type="entry name" value="NA-bd_OB-fold"/>
</dbReference>
<proteinExistence type="predicted"/>
<keyword evidence="2" id="KW-1185">Reference proteome</keyword>
<reference evidence="1 2" key="1">
    <citation type="submission" date="2009-06" db="EMBL/GenBank/DDBJ databases">
        <title>Complete sequence of Thermotogales bacterium TBF 19.5.1.</title>
        <authorList>
            <consortium name="US DOE Joint Genome Institute"/>
            <person name="Lucas S."/>
            <person name="Copeland A."/>
            <person name="Lapidus A."/>
            <person name="Glavina del Rio T."/>
            <person name="Tice H."/>
            <person name="Bruce D."/>
            <person name="Goodwin L."/>
            <person name="Pitluck S."/>
            <person name="Chertkov O."/>
            <person name="Brettin T."/>
            <person name="Detter J.C."/>
            <person name="Han C."/>
            <person name="Schmutz J."/>
            <person name="Larimer F."/>
            <person name="Land M."/>
            <person name="Hauser L."/>
            <person name="Kyrpides N."/>
            <person name="Ovchinnikova G."/>
            <person name="Noll K."/>
        </authorList>
    </citation>
    <scope>NUCLEOTIDE SEQUENCE [LARGE SCALE GENOMIC DNA]</scope>
    <source>
        <strain evidence="2">ATCC BAA-1733 / DSM 21960 / TBF 19.5.1</strain>
    </source>
</reference>
<dbReference type="eggNOG" id="COG2374">
    <property type="taxonomic scope" value="Bacteria"/>
</dbReference>
<evidence type="ECO:0000313" key="2">
    <source>
        <dbReference type="Proteomes" id="UP000002382"/>
    </source>
</evidence>
<sequence length="509" mass="56642">MRKALILALVMVMVVSTVSLSRVTLDTLTFYTIDLETGNSSIFPIAYFTFEPIKGIGIRLEDYLALSHDTLNLGPISLMKPRLYYGYYYGNDLSIKIGNFRSKYYNTRKINFLRVGGFYDYNYGAEVKYDYGNFTFLGRYNYDSYNSEHQYGGMISYKTKSSALAFYGMVKGTTYDLSVDGSLKVKLGPVSSEIFGAVAVYGSSPFSAPPTYLIGALADWNKISAGIQYANQGSWSIKYDYSDPNKYSEWVLNTFVDYYFTSDISVGFFLDVNPTGYNYGTKFKLNDLELLVSNGDVDGGMDGIQRLELSYSNYFSIDLEKSFKALIRSTKKLPKIAEIKKTAKVGDTVTIRGIVAVDTGVMGNNVTYVVDETGGYMVWGRNAAGLKAGDEVIITGYIKEYYGILEIVTNSVEKIASGKKIPIIPVRALDVFSGKYESALVKITGTVMEVQKYSIMVKDDSGVIKVYAKKGTNVSFEDISFGQKITVIGIVSLFKGEWEIIPRSQADIQ</sequence>
<dbReference type="AlphaFoldDB" id="C5CIC7"/>
<gene>
    <name evidence="1" type="ordered locus">Kole_0135</name>
</gene>
<organism evidence="1 2">
    <name type="scientific">Kosmotoga olearia (strain ATCC BAA-1733 / DSM 21960 / TBF 19.5.1)</name>
    <dbReference type="NCBI Taxonomy" id="521045"/>
    <lineage>
        <taxon>Bacteria</taxon>
        <taxon>Thermotogati</taxon>
        <taxon>Thermotogota</taxon>
        <taxon>Thermotogae</taxon>
        <taxon>Kosmotogales</taxon>
        <taxon>Kosmotogaceae</taxon>
        <taxon>Kosmotoga</taxon>
    </lineage>
</organism>
<dbReference type="OrthoDB" id="46186at2"/>
<reference evidence="1 2" key="2">
    <citation type="journal article" date="2011" name="J. Bacteriol.">
        <title>Genome Sequence of Kosmotoga olearia Strain TBF 19.5.1, a Thermophilic Bacterium with a Wide Growth Temperature Range, Isolated from the Troll B Oil Platform in the North Sea.</title>
        <authorList>
            <person name="Swithers K.S."/>
            <person name="Dipippo J.L."/>
            <person name="Bruce D.C."/>
            <person name="Detter C."/>
            <person name="Tapia R."/>
            <person name="Han S."/>
            <person name="Goodwin L.A."/>
            <person name="Han J."/>
            <person name="Woyke T."/>
            <person name="Pitluck S."/>
            <person name="Pennacchio L."/>
            <person name="Nolan M."/>
            <person name="Mikhailova N."/>
            <person name="Land M.L."/>
            <person name="Nesbo C.L."/>
            <person name="Gogarten J.P."/>
            <person name="Noll K.M."/>
        </authorList>
    </citation>
    <scope>NUCLEOTIDE SEQUENCE [LARGE SCALE GENOMIC DNA]</scope>
    <source>
        <strain evidence="2">ATCC BAA-1733 / DSM 21960 / TBF 19.5.1</strain>
    </source>
</reference>
<name>C5CIC7_KOSOT</name>
<protein>
    <submittedName>
        <fullName evidence="1">Nucleic acid binding OB-fold tRNA/helicase-type</fullName>
    </submittedName>
</protein>
<dbReference type="STRING" id="521045.Kole_0135"/>
<dbReference type="HOGENOM" id="CLU_513798_0_0_0"/>
<dbReference type="EMBL" id="CP001634">
    <property type="protein sequence ID" value="ACR78861.1"/>
    <property type="molecule type" value="Genomic_DNA"/>
</dbReference>
<evidence type="ECO:0000313" key="1">
    <source>
        <dbReference type="EMBL" id="ACR78861.1"/>
    </source>
</evidence>